<gene>
    <name evidence="6" type="ORF">MNB_SV-13-1170</name>
</gene>
<accession>A0A1W1BX90</accession>
<evidence type="ECO:0000256" key="2">
    <source>
        <dbReference type="ARBA" id="ARBA00022692"/>
    </source>
</evidence>
<proteinExistence type="predicted"/>
<name>A0A1W1BX90_9ZZZZ</name>
<evidence type="ECO:0000256" key="1">
    <source>
        <dbReference type="ARBA" id="ARBA00004141"/>
    </source>
</evidence>
<evidence type="ECO:0000256" key="3">
    <source>
        <dbReference type="ARBA" id="ARBA00022989"/>
    </source>
</evidence>
<evidence type="ECO:0000313" key="6">
    <source>
        <dbReference type="EMBL" id="SFV58087.1"/>
    </source>
</evidence>
<sequence>MLTQRMTKLAILISLNIDKDKNQKSLLKFANLYNDTLAEFKAGKTDLGFTKEANLKIDKQIIVVEKLWKDFLSNVKTLADGKDKGDKALDYVTSHNKALLKESNNLVSLYEKSNTSQNYMEKAMVKIVNLAGRQRMLTQKMTKEKLMCVKGQKEYKKSLLKTIKLFDDSLDTLINGNPSQKIPKPSNKKIKEQLLKVKKLWDELKPLYENWKPDAKTLAIIIKQNPILLKEMNKMVSLAEQETEY</sequence>
<organism evidence="6">
    <name type="scientific">hydrothermal vent metagenome</name>
    <dbReference type="NCBI Taxonomy" id="652676"/>
    <lineage>
        <taxon>unclassified sequences</taxon>
        <taxon>metagenomes</taxon>
        <taxon>ecological metagenomes</taxon>
    </lineage>
</organism>
<dbReference type="GO" id="GO:0016020">
    <property type="term" value="C:membrane"/>
    <property type="evidence" value="ECO:0007669"/>
    <property type="project" value="UniProtKB-SubCell"/>
</dbReference>
<dbReference type="InterPro" id="IPR029095">
    <property type="entry name" value="NarX-like_N"/>
</dbReference>
<dbReference type="Pfam" id="PF13675">
    <property type="entry name" value="PilJ"/>
    <property type="match status" value="1"/>
</dbReference>
<reference evidence="6" key="1">
    <citation type="submission" date="2016-10" db="EMBL/GenBank/DDBJ databases">
        <authorList>
            <person name="de Groot N.N."/>
        </authorList>
    </citation>
    <scope>NUCLEOTIDE SEQUENCE</scope>
</reference>
<dbReference type="AlphaFoldDB" id="A0A1W1BX90"/>
<evidence type="ECO:0000256" key="4">
    <source>
        <dbReference type="ARBA" id="ARBA00023136"/>
    </source>
</evidence>
<evidence type="ECO:0000259" key="5">
    <source>
        <dbReference type="Pfam" id="PF13675"/>
    </source>
</evidence>
<protein>
    <submittedName>
        <fullName evidence="6">Methyl-accepting chemotaxis protein</fullName>
    </submittedName>
</protein>
<comment type="subcellular location">
    <subcellularLocation>
        <location evidence="1">Membrane</location>
        <topology evidence="1">Multi-pass membrane protein</topology>
    </subcellularLocation>
</comment>
<dbReference type="EMBL" id="FPHM01000048">
    <property type="protein sequence ID" value="SFV58087.1"/>
    <property type="molecule type" value="Genomic_DNA"/>
</dbReference>
<keyword evidence="2" id="KW-0812">Transmembrane</keyword>
<feature type="domain" description="NarX-like N-terminal" evidence="5">
    <location>
        <begin position="126"/>
        <end position="216"/>
    </location>
</feature>
<keyword evidence="3" id="KW-1133">Transmembrane helix</keyword>
<keyword evidence="4" id="KW-0472">Membrane</keyword>